<organism evidence="7 8">
    <name type="scientific">Callosobruchus maculatus</name>
    <name type="common">Southern cowpea weevil</name>
    <name type="synonym">Pulse bruchid</name>
    <dbReference type="NCBI Taxonomy" id="64391"/>
    <lineage>
        <taxon>Eukaryota</taxon>
        <taxon>Metazoa</taxon>
        <taxon>Ecdysozoa</taxon>
        <taxon>Arthropoda</taxon>
        <taxon>Hexapoda</taxon>
        <taxon>Insecta</taxon>
        <taxon>Pterygota</taxon>
        <taxon>Neoptera</taxon>
        <taxon>Endopterygota</taxon>
        <taxon>Coleoptera</taxon>
        <taxon>Polyphaga</taxon>
        <taxon>Cucujiformia</taxon>
        <taxon>Chrysomeloidea</taxon>
        <taxon>Chrysomelidae</taxon>
        <taxon>Bruchinae</taxon>
        <taxon>Bruchini</taxon>
        <taxon>Callosobruchus</taxon>
    </lineage>
</organism>
<dbReference type="Pfam" id="PF14940">
    <property type="entry name" value="TMEM219"/>
    <property type="match status" value="1"/>
</dbReference>
<feature type="transmembrane region" description="Helical" evidence="5">
    <location>
        <begin position="216"/>
        <end position="240"/>
    </location>
</feature>
<dbReference type="OrthoDB" id="6329605at2759"/>
<protein>
    <recommendedName>
        <fullName evidence="6">TMEM248/TMEM219 domain-containing protein</fullName>
    </recommendedName>
</protein>
<keyword evidence="3 5" id="KW-1133">Transmembrane helix</keyword>
<evidence type="ECO:0000313" key="8">
    <source>
        <dbReference type="Proteomes" id="UP000410492"/>
    </source>
</evidence>
<comment type="subcellular location">
    <subcellularLocation>
        <location evidence="1">Membrane</location>
    </subcellularLocation>
</comment>
<dbReference type="PANTHER" id="PTHR16002:SF4">
    <property type="entry name" value="TMEM248_TMEM219 DOMAIN-CONTAINING PROTEIN"/>
    <property type="match status" value="1"/>
</dbReference>
<keyword evidence="2 5" id="KW-0812">Transmembrane</keyword>
<keyword evidence="4 5" id="KW-0472">Membrane</keyword>
<evidence type="ECO:0000256" key="2">
    <source>
        <dbReference type="ARBA" id="ARBA00022692"/>
    </source>
</evidence>
<name>A0A653DRH3_CALMS</name>
<feature type="transmembrane region" description="Helical" evidence="5">
    <location>
        <begin position="12"/>
        <end position="32"/>
    </location>
</feature>
<gene>
    <name evidence="7" type="ORF">CALMAC_LOCUS19204</name>
</gene>
<evidence type="ECO:0000256" key="1">
    <source>
        <dbReference type="ARBA" id="ARBA00004370"/>
    </source>
</evidence>
<evidence type="ECO:0000256" key="5">
    <source>
        <dbReference type="SAM" id="Phobius"/>
    </source>
</evidence>
<evidence type="ECO:0000313" key="7">
    <source>
        <dbReference type="EMBL" id="VEN61929.1"/>
    </source>
</evidence>
<evidence type="ECO:0000256" key="3">
    <source>
        <dbReference type="ARBA" id="ARBA00022989"/>
    </source>
</evidence>
<dbReference type="EMBL" id="CAACVG010013491">
    <property type="protein sequence ID" value="VEN61929.1"/>
    <property type="molecule type" value="Genomic_DNA"/>
</dbReference>
<dbReference type="PANTHER" id="PTHR16002">
    <property type="entry name" value="TRANSMEMBRANE PROTEIN 248-LIKE"/>
    <property type="match status" value="1"/>
</dbReference>
<accession>A0A653DRH3</accession>
<keyword evidence="8" id="KW-1185">Reference proteome</keyword>
<sequence>MVHMIKNKPPLTVFLLCLICIVTTLFYFVYYIRTAELVPDSDKNYEWSDLLDHFNKEDSCLSDYAGQELNNLFDDSILLTTVHTALNIDASKFVKYNKIYGILSLTDWVPRCPKGRLFNKLKIRFDMPLDLKNFTGEVCAQIIGPQDYLPLFLKQGCIVKHIEATKEKVGYLSTKAKSEIDNMFCNGGMPVTMQFKTVIDKSNFANYLSSVERNVIYIHLLWAGCLMLFLTICIIVYAFLYTEKQTEVYGEKCTHFLRK</sequence>
<evidence type="ECO:0000259" key="6">
    <source>
        <dbReference type="Pfam" id="PF14940"/>
    </source>
</evidence>
<feature type="domain" description="TMEM248/TMEM219" evidence="6">
    <location>
        <begin position="2"/>
        <end position="91"/>
    </location>
</feature>
<dbReference type="Proteomes" id="UP000410492">
    <property type="component" value="Unassembled WGS sequence"/>
</dbReference>
<dbReference type="GO" id="GO:0016020">
    <property type="term" value="C:membrane"/>
    <property type="evidence" value="ECO:0007669"/>
    <property type="project" value="UniProtKB-SubCell"/>
</dbReference>
<evidence type="ECO:0000256" key="4">
    <source>
        <dbReference type="ARBA" id="ARBA00023136"/>
    </source>
</evidence>
<dbReference type="InterPro" id="IPR039493">
    <property type="entry name" value="TMEM248/TMEM219"/>
</dbReference>
<reference evidence="7 8" key="1">
    <citation type="submission" date="2019-01" db="EMBL/GenBank/DDBJ databases">
        <authorList>
            <person name="Sayadi A."/>
        </authorList>
    </citation>
    <scope>NUCLEOTIDE SEQUENCE [LARGE SCALE GENOMIC DNA]</scope>
</reference>
<dbReference type="AlphaFoldDB" id="A0A653DRH3"/>
<proteinExistence type="predicted"/>
<dbReference type="InterPro" id="IPR039587">
    <property type="entry name" value="TMEM248/TMEM219_dom"/>
</dbReference>